<dbReference type="GO" id="GO:0005634">
    <property type="term" value="C:nucleus"/>
    <property type="evidence" value="ECO:0007669"/>
    <property type="project" value="UniProtKB-SubCell"/>
</dbReference>
<feature type="compositionally biased region" description="Polar residues" evidence="3">
    <location>
        <begin position="88"/>
        <end position="102"/>
    </location>
</feature>
<feature type="compositionally biased region" description="Polar residues" evidence="3">
    <location>
        <begin position="63"/>
        <end position="82"/>
    </location>
</feature>
<dbReference type="PANTHER" id="PTHR37534">
    <property type="entry name" value="TRANSCRIPTIONAL ACTIVATOR PROTEIN UGA3"/>
    <property type="match status" value="1"/>
</dbReference>
<dbReference type="GeneID" id="4837876"/>
<evidence type="ECO:0000256" key="2">
    <source>
        <dbReference type="ARBA" id="ARBA00023242"/>
    </source>
</evidence>
<dbReference type="HOGENOM" id="CLU_014489_0_0_1"/>
<gene>
    <name evidence="4" type="ORF">PICST_56776</name>
</gene>
<dbReference type="OrthoDB" id="424974at2759"/>
<feature type="non-terminal residue" evidence="4">
    <location>
        <position position="1"/>
    </location>
</feature>
<accession>A3LRV2</accession>
<dbReference type="InterPro" id="IPR021858">
    <property type="entry name" value="Fun_TF"/>
</dbReference>
<feature type="region of interest" description="Disordered" evidence="3">
    <location>
        <begin position="160"/>
        <end position="181"/>
    </location>
</feature>
<keyword evidence="5" id="KW-1185">Reference proteome</keyword>
<reference evidence="4 5" key="1">
    <citation type="journal article" date="2007" name="Nat. Biotechnol.">
        <title>Genome sequence of the lignocellulose-bioconverting and xylose-fermenting yeast Pichia stipitis.</title>
        <authorList>
            <person name="Jeffries T.W."/>
            <person name="Grigoriev I.V."/>
            <person name="Grimwood J."/>
            <person name="Laplaza J.M."/>
            <person name="Aerts A."/>
            <person name="Salamov A."/>
            <person name="Schmutz J."/>
            <person name="Lindquist E."/>
            <person name="Dehal P."/>
            <person name="Shapiro H."/>
            <person name="Jin Y.S."/>
            <person name="Passoth V."/>
            <person name="Richardson P.M."/>
        </authorList>
    </citation>
    <scope>NUCLEOTIDE SEQUENCE [LARGE SCALE GENOMIC DNA]</scope>
    <source>
        <strain evidence="5">ATCC 58785 / CBS 6054 / NBRC 10063 / NRRL Y-11545</strain>
    </source>
</reference>
<dbReference type="OMA" id="WYDISHQ"/>
<feature type="compositionally biased region" description="Low complexity" evidence="3">
    <location>
        <begin position="42"/>
        <end position="62"/>
    </location>
</feature>
<evidence type="ECO:0000256" key="1">
    <source>
        <dbReference type="ARBA" id="ARBA00004123"/>
    </source>
</evidence>
<dbReference type="FunCoup" id="A3LRV2">
    <property type="interactions" value="71"/>
</dbReference>
<dbReference type="EMBL" id="CP000497">
    <property type="protein sequence ID" value="ABN65456.2"/>
    <property type="molecule type" value="Genomic_DNA"/>
</dbReference>
<organism evidence="4 5">
    <name type="scientific">Scheffersomyces stipitis (strain ATCC 58785 / CBS 6054 / NBRC 10063 / NRRL Y-11545)</name>
    <name type="common">Yeast</name>
    <name type="synonym">Pichia stipitis</name>
    <dbReference type="NCBI Taxonomy" id="322104"/>
    <lineage>
        <taxon>Eukaryota</taxon>
        <taxon>Fungi</taxon>
        <taxon>Dikarya</taxon>
        <taxon>Ascomycota</taxon>
        <taxon>Saccharomycotina</taxon>
        <taxon>Pichiomycetes</taxon>
        <taxon>Debaryomycetaceae</taxon>
        <taxon>Scheffersomyces</taxon>
    </lineage>
</organism>
<proteinExistence type="predicted"/>
<dbReference type="GO" id="GO:0045944">
    <property type="term" value="P:positive regulation of transcription by RNA polymerase II"/>
    <property type="evidence" value="ECO:0007669"/>
    <property type="project" value="TreeGrafter"/>
</dbReference>
<dbReference type="AlphaFoldDB" id="A3LRV2"/>
<dbReference type="PANTHER" id="PTHR37534:SF49">
    <property type="entry name" value="LYSINE BIOSYNTHESIS REGULATORY PROTEIN LYS14"/>
    <property type="match status" value="1"/>
</dbReference>
<dbReference type="KEGG" id="pic:PICST_56776"/>
<dbReference type="RefSeq" id="XP_001383485.2">
    <property type="nucleotide sequence ID" value="XM_001383448.1"/>
</dbReference>
<dbReference type="InParanoid" id="A3LRV2"/>
<evidence type="ECO:0000313" key="4">
    <source>
        <dbReference type="EMBL" id="ABN65456.2"/>
    </source>
</evidence>
<keyword evidence="2" id="KW-0539">Nucleus</keyword>
<protein>
    <submittedName>
        <fullName evidence="4">Zinc finger transcription factor of the LYS14 family</fullName>
    </submittedName>
</protein>
<dbReference type="GO" id="GO:0000976">
    <property type="term" value="F:transcription cis-regulatory region binding"/>
    <property type="evidence" value="ECO:0007669"/>
    <property type="project" value="TreeGrafter"/>
</dbReference>
<dbReference type="Proteomes" id="UP000002258">
    <property type="component" value="Chromosome 3"/>
</dbReference>
<comment type="subcellular location">
    <subcellularLocation>
        <location evidence="1">Nucleus</location>
    </subcellularLocation>
</comment>
<evidence type="ECO:0000313" key="5">
    <source>
        <dbReference type="Proteomes" id="UP000002258"/>
    </source>
</evidence>
<feature type="compositionally biased region" description="Basic and acidic residues" evidence="3">
    <location>
        <begin position="10"/>
        <end position="25"/>
    </location>
</feature>
<dbReference type="eggNOG" id="ENOG502QW5G">
    <property type="taxonomic scope" value="Eukaryota"/>
</dbReference>
<sequence>HQLPQLNLHSRTEKEKLTQNNHHEVFPLPEITRQPVDASNETQSRLASRSSSQSQSITSLTTPKYTSSSIANLLNDMSTPHPTDSFKNHTSPHSIASTTPTNNHNEKFHAHEETVHNPEVFSFFDQEDLNLLASDLNNIVSNIMYELNFEDKFAKHRNEGDYSDNSFKSTPTSPPQQKDAAIPRNIPFDYIKVKKSHEKLYLEEFYNEFSQIILPFSSFDPDSKKYFNPARDIILRSASNESFLLAAVLAQGAKLSFQKNNVSEDEGAYCNYLAKCLKLLGPALESGAESLNSNIESVLLTVLLLTAANASNSKQDWRPHLKGAKDILLKTSANNFKNSNVLIFCKSWFVTLEILAGTSSKLGGTLASEEEIDSLITSDNEYETSVLKELGIVLDNGYNIMGGYHNDCVGLFRELIKVLARKRKQGKDFKFDNSFDYIKLFSEFYKYSEVEFINKKCILTPEEFDIKNSKNSPLVDVLNLDSSTVIISWMDTTHQCYVMAALITILTTCFGEPFNSPQVQFLANRTISFMSFLTMAPEAPRSIIKCALMMIQWPMLVAGMNCIEEDGKFILMKFFRFSSQVGSGGASYALKRISNIWSRHEKGISDSESEDDKAVDLVSY</sequence>
<dbReference type="Pfam" id="PF11951">
    <property type="entry name" value="Fungal_trans_2"/>
    <property type="match status" value="1"/>
</dbReference>
<feature type="region of interest" description="Disordered" evidence="3">
    <location>
        <begin position="1"/>
        <end position="102"/>
    </location>
</feature>
<dbReference type="GO" id="GO:0003700">
    <property type="term" value="F:DNA-binding transcription factor activity"/>
    <property type="evidence" value="ECO:0007669"/>
    <property type="project" value="TreeGrafter"/>
</dbReference>
<evidence type="ECO:0000256" key="3">
    <source>
        <dbReference type="SAM" id="MobiDB-lite"/>
    </source>
</evidence>
<name>A3LRV2_PICST</name>
<dbReference type="STRING" id="322104.A3LRV2"/>